<evidence type="ECO:0000259" key="4">
    <source>
        <dbReference type="PROSITE" id="PS51146"/>
    </source>
</evidence>
<gene>
    <name evidence="5" type="ORF">BTN85_1017</name>
</gene>
<keyword evidence="1" id="KW-0547">Nucleotide-binding</keyword>
<name>A0A1Q6DVY7_METT1</name>
<evidence type="ECO:0000313" key="5">
    <source>
        <dbReference type="EMBL" id="OKY78524.1"/>
    </source>
</evidence>
<dbReference type="GO" id="GO:0005524">
    <property type="term" value="F:ATP binding"/>
    <property type="evidence" value="ECO:0007669"/>
    <property type="project" value="UniProtKB-KW"/>
</dbReference>
<dbReference type="Gene3D" id="3.40.50.300">
    <property type="entry name" value="P-loop containing nucleotide triphosphate hydrolases"/>
    <property type="match status" value="1"/>
</dbReference>
<dbReference type="Pfam" id="PF06745">
    <property type="entry name" value="ATPase"/>
    <property type="match status" value="1"/>
</dbReference>
<dbReference type="SUPFAM" id="SSF52540">
    <property type="entry name" value="P-loop containing nucleoside triphosphate hydrolases"/>
    <property type="match status" value="1"/>
</dbReference>
<dbReference type="PROSITE" id="PS51146">
    <property type="entry name" value="KAIC"/>
    <property type="match status" value="1"/>
</dbReference>
<feature type="domain" description="KaiC" evidence="4">
    <location>
        <begin position="28"/>
        <end position="269"/>
    </location>
</feature>
<dbReference type="Proteomes" id="UP000185744">
    <property type="component" value="Unassembled WGS sequence"/>
</dbReference>
<keyword evidence="6" id="KW-1185">Reference proteome</keyword>
<evidence type="ECO:0000256" key="2">
    <source>
        <dbReference type="ARBA" id="ARBA00022840"/>
    </source>
</evidence>
<dbReference type="STRING" id="1903181.BTN85_1017"/>
<dbReference type="EMBL" id="MSDW01000001">
    <property type="protein sequence ID" value="OKY78524.1"/>
    <property type="molecule type" value="Genomic_DNA"/>
</dbReference>
<evidence type="ECO:0000256" key="3">
    <source>
        <dbReference type="SAM" id="MobiDB-lite"/>
    </source>
</evidence>
<evidence type="ECO:0000313" key="6">
    <source>
        <dbReference type="Proteomes" id="UP000185744"/>
    </source>
</evidence>
<dbReference type="PRINTS" id="PR01874">
    <property type="entry name" value="DNAREPAIRADA"/>
</dbReference>
<dbReference type="InterPro" id="IPR010624">
    <property type="entry name" value="KaiC_dom"/>
</dbReference>
<reference evidence="5" key="1">
    <citation type="submission" date="2016-12" db="EMBL/GenBank/DDBJ databases">
        <title>Discovery of methanogenic haloarchaea.</title>
        <authorList>
            <person name="Sorokin D.Y."/>
            <person name="Makarova K.S."/>
            <person name="Abbas B."/>
            <person name="Ferrer M."/>
            <person name="Golyshin P.N."/>
        </authorList>
    </citation>
    <scope>NUCLEOTIDE SEQUENCE [LARGE SCALE GENOMIC DNA]</scope>
    <source>
        <strain evidence="5">HMET1</strain>
    </source>
</reference>
<organism evidence="5 6">
    <name type="scientific">Methanohalarchaeum thermophilum</name>
    <dbReference type="NCBI Taxonomy" id="1903181"/>
    <lineage>
        <taxon>Archaea</taxon>
        <taxon>Methanobacteriati</taxon>
        <taxon>Methanobacteriota</taxon>
        <taxon>Methanonatronarchaeia</taxon>
        <taxon>Methanonatronarchaeales</taxon>
        <taxon>Methanonatronarchaeaceae</taxon>
        <taxon>Candidatus Methanohalarchaeum</taxon>
    </lineage>
</organism>
<accession>A0A1Q6DVY7</accession>
<feature type="region of interest" description="Disordered" evidence="3">
    <location>
        <begin position="1"/>
        <end position="30"/>
    </location>
</feature>
<protein>
    <submittedName>
        <fullName evidence="5">KaiC family ATPase implicated in signal transduction</fullName>
    </submittedName>
</protein>
<dbReference type="InterPro" id="IPR014774">
    <property type="entry name" value="KaiC-like_dom"/>
</dbReference>
<sequence>MVDDNPDFTGSEEFPFDEEELSEKAPKDRVPTGIEGFDDLCAGGLLKGRSYLLSGNAGAGKSIFATQFLYNGAKKYDEPGIYVTTEETPTNIRENMKNFGVDLKELEEENKLAIVDASAAKIGIPSDEKYVEVQPFDMQSLINKIIDIQEEIGAERCIIDSTTSLAFSIEENSDLRIELLKLSSTLGVLGLTSLMIAEVSDSNEISRYGIEEFVTEGVIRLYYQKKEGIRVRSVEIYKMRGSDHSKKIHPFEITEKGIKVHPTEEVYYF</sequence>
<dbReference type="InParanoid" id="A0A1Q6DVY7"/>
<evidence type="ECO:0000256" key="1">
    <source>
        <dbReference type="ARBA" id="ARBA00022741"/>
    </source>
</evidence>
<dbReference type="AlphaFoldDB" id="A0A1Q6DVY7"/>
<dbReference type="PANTHER" id="PTHR43637">
    <property type="entry name" value="UPF0273 PROTEIN TM_0370"/>
    <property type="match status" value="1"/>
</dbReference>
<dbReference type="PANTHER" id="PTHR43637:SF1">
    <property type="entry name" value="UPF0273 PROTEIN TM_0370"/>
    <property type="match status" value="1"/>
</dbReference>
<dbReference type="InterPro" id="IPR027417">
    <property type="entry name" value="P-loop_NTPase"/>
</dbReference>
<keyword evidence="2" id="KW-0067">ATP-binding</keyword>
<comment type="caution">
    <text evidence="5">The sequence shown here is derived from an EMBL/GenBank/DDBJ whole genome shotgun (WGS) entry which is preliminary data.</text>
</comment>
<proteinExistence type="predicted"/>